<feature type="domain" description="C1q" evidence="4">
    <location>
        <begin position="297"/>
        <end position="319"/>
    </location>
</feature>
<keyword evidence="3" id="KW-0732">Signal</keyword>
<feature type="compositionally biased region" description="Basic and acidic residues" evidence="1">
    <location>
        <begin position="87"/>
        <end position="96"/>
    </location>
</feature>
<feature type="chain" id="PRO_5046570753" description="C1q domain-containing protein" evidence="3">
    <location>
        <begin position="33"/>
        <end position="319"/>
    </location>
</feature>
<gene>
    <name evidence="5" type="ORF">GCM10020369_27640</name>
</gene>
<dbReference type="RefSeq" id="WP_345728455.1">
    <property type="nucleotide sequence ID" value="NZ_BAAAYN010000017.1"/>
</dbReference>
<comment type="caution">
    <text evidence="5">The sequence shown here is derived from an EMBL/GenBank/DDBJ whole genome shotgun (WGS) entry which is preliminary data.</text>
</comment>
<feature type="transmembrane region" description="Helical" evidence="2">
    <location>
        <begin position="153"/>
        <end position="175"/>
    </location>
</feature>
<sequence length="319" mass="33026">MGASHRSRPVGIAFVAAALACGLAACSGGDPAARPSDRPTSDATANLPSPDRTVDRSVPADDAPTEQAPTEEAPAEGAPADSPRPTRSFDVDRSATPDEPQEPAESARPPLAASPGETPAAEPTRSQPADVRPAESQPAATPSVAAAEENNTMGPLICVLVVIVAALAGGALLISRSQRRSAWDREAQELRAETQAATDSRLPPVLNTTAVTDRTVVWPPIRTGLVGLVGRWEALVQNAPNDARRDWAVRIGGYLQALIAAVDAESEGIAVGRSWQDLRPGVLDAHRVLTAVLQTDPDSPPVAFSAAPGQPPPPPPPAY</sequence>
<accession>A0ABP6SW83</accession>
<keyword evidence="2" id="KW-0812">Transmembrane</keyword>
<evidence type="ECO:0000259" key="4">
    <source>
        <dbReference type="PROSITE" id="PS50871"/>
    </source>
</evidence>
<evidence type="ECO:0000256" key="3">
    <source>
        <dbReference type="SAM" id="SignalP"/>
    </source>
</evidence>
<feature type="compositionally biased region" description="Pro residues" evidence="1">
    <location>
        <begin position="309"/>
        <end position="319"/>
    </location>
</feature>
<keyword evidence="2" id="KW-0472">Membrane</keyword>
<keyword evidence="6" id="KW-1185">Reference proteome</keyword>
<organism evidence="5 6">
    <name type="scientific">Cryptosporangium minutisporangium</name>
    <dbReference type="NCBI Taxonomy" id="113569"/>
    <lineage>
        <taxon>Bacteria</taxon>
        <taxon>Bacillati</taxon>
        <taxon>Actinomycetota</taxon>
        <taxon>Actinomycetes</taxon>
        <taxon>Cryptosporangiales</taxon>
        <taxon>Cryptosporangiaceae</taxon>
        <taxon>Cryptosporangium</taxon>
    </lineage>
</organism>
<dbReference type="PROSITE" id="PS50871">
    <property type="entry name" value="C1Q"/>
    <property type="match status" value="1"/>
</dbReference>
<feature type="signal peptide" evidence="3">
    <location>
        <begin position="1"/>
        <end position="32"/>
    </location>
</feature>
<name>A0ABP6SW83_9ACTN</name>
<dbReference type="PROSITE" id="PS51257">
    <property type="entry name" value="PROKAR_LIPOPROTEIN"/>
    <property type="match status" value="1"/>
</dbReference>
<evidence type="ECO:0000313" key="6">
    <source>
        <dbReference type="Proteomes" id="UP001501676"/>
    </source>
</evidence>
<evidence type="ECO:0000313" key="5">
    <source>
        <dbReference type="EMBL" id="GAA3386956.1"/>
    </source>
</evidence>
<feature type="region of interest" description="Disordered" evidence="1">
    <location>
        <begin position="25"/>
        <end position="145"/>
    </location>
</feature>
<dbReference type="Proteomes" id="UP001501676">
    <property type="component" value="Unassembled WGS sequence"/>
</dbReference>
<reference evidence="6" key="1">
    <citation type="journal article" date="2019" name="Int. J. Syst. Evol. Microbiol.">
        <title>The Global Catalogue of Microorganisms (GCM) 10K type strain sequencing project: providing services to taxonomists for standard genome sequencing and annotation.</title>
        <authorList>
            <consortium name="The Broad Institute Genomics Platform"/>
            <consortium name="The Broad Institute Genome Sequencing Center for Infectious Disease"/>
            <person name="Wu L."/>
            <person name="Ma J."/>
        </authorList>
    </citation>
    <scope>NUCLEOTIDE SEQUENCE [LARGE SCALE GENOMIC DNA]</scope>
    <source>
        <strain evidence="6">JCM 9458</strain>
    </source>
</reference>
<dbReference type="InterPro" id="IPR001073">
    <property type="entry name" value="C1q_dom"/>
</dbReference>
<keyword evidence="2" id="KW-1133">Transmembrane helix</keyword>
<feature type="compositionally biased region" description="Low complexity" evidence="1">
    <location>
        <begin position="65"/>
        <end position="80"/>
    </location>
</feature>
<protein>
    <recommendedName>
        <fullName evidence="4">C1q domain-containing protein</fullName>
    </recommendedName>
</protein>
<evidence type="ECO:0000256" key="1">
    <source>
        <dbReference type="SAM" id="MobiDB-lite"/>
    </source>
</evidence>
<proteinExistence type="predicted"/>
<dbReference type="EMBL" id="BAAAYN010000017">
    <property type="protein sequence ID" value="GAA3386956.1"/>
    <property type="molecule type" value="Genomic_DNA"/>
</dbReference>
<evidence type="ECO:0000256" key="2">
    <source>
        <dbReference type="SAM" id="Phobius"/>
    </source>
</evidence>
<feature type="region of interest" description="Disordered" evidence="1">
    <location>
        <begin position="297"/>
        <end position="319"/>
    </location>
</feature>